<name>K8EXU9_9CHLO</name>
<dbReference type="EMBL" id="FO082273">
    <property type="protein sequence ID" value="CCO17305.1"/>
    <property type="molecule type" value="Genomic_DNA"/>
</dbReference>
<organism evidence="7 8">
    <name type="scientific">Bathycoccus prasinos</name>
    <dbReference type="NCBI Taxonomy" id="41875"/>
    <lineage>
        <taxon>Eukaryota</taxon>
        <taxon>Viridiplantae</taxon>
        <taxon>Chlorophyta</taxon>
        <taxon>Mamiellophyceae</taxon>
        <taxon>Mamiellales</taxon>
        <taxon>Bathycoccaceae</taxon>
        <taxon>Bathycoccus</taxon>
    </lineage>
</organism>
<dbReference type="STRING" id="41875.K8EXU9"/>
<comment type="similarity">
    <text evidence="1">Belongs to the peptidase S1C family.</text>
</comment>
<dbReference type="PROSITE" id="PS50106">
    <property type="entry name" value="PDZ"/>
    <property type="match status" value="1"/>
</dbReference>
<dbReference type="AlphaFoldDB" id="K8EXU9"/>
<evidence type="ECO:0000313" key="7">
    <source>
        <dbReference type="EMBL" id="CCO17305.1"/>
    </source>
</evidence>
<dbReference type="GO" id="GO:0004252">
    <property type="term" value="F:serine-type endopeptidase activity"/>
    <property type="evidence" value="ECO:0007669"/>
    <property type="project" value="InterPro"/>
</dbReference>
<evidence type="ECO:0000256" key="5">
    <source>
        <dbReference type="SAM" id="MobiDB-lite"/>
    </source>
</evidence>
<dbReference type="PANTHER" id="PTHR43343">
    <property type="entry name" value="PEPTIDASE S12"/>
    <property type="match status" value="1"/>
</dbReference>
<feature type="compositionally biased region" description="Basic and acidic residues" evidence="5">
    <location>
        <begin position="129"/>
        <end position="141"/>
    </location>
</feature>
<evidence type="ECO:0000256" key="3">
    <source>
        <dbReference type="ARBA" id="ARBA00022801"/>
    </source>
</evidence>
<dbReference type="FunFam" id="2.40.10.10:FF:000001">
    <property type="entry name" value="Periplasmic serine protease DegS"/>
    <property type="match status" value="1"/>
</dbReference>
<dbReference type="Pfam" id="PF13365">
    <property type="entry name" value="Trypsin_2"/>
    <property type="match status" value="1"/>
</dbReference>
<evidence type="ECO:0000256" key="1">
    <source>
        <dbReference type="ARBA" id="ARBA00010541"/>
    </source>
</evidence>
<feature type="region of interest" description="Disordered" evidence="5">
    <location>
        <begin position="115"/>
        <end position="185"/>
    </location>
</feature>
<feature type="compositionally biased region" description="Low complexity" evidence="5">
    <location>
        <begin position="163"/>
        <end position="178"/>
    </location>
</feature>
<accession>K8EXU9</accession>
<keyword evidence="8" id="KW-1185">Reference proteome</keyword>
<dbReference type="PRINTS" id="PR00834">
    <property type="entry name" value="PROTEASES2C"/>
</dbReference>
<keyword evidence="4" id="KW-0720">Serine protease</keyword>
<dbReference type="InterPro" id="IPR001478">
    <property type="entry name" value="PDZ"/>
</dbReference>
<evidence type="ECO:0000256" key="4">
    <source>
        <dbReference type="ARBA" id="ARBA00022825"/>
    </source>
</evidence>
<dbReference type="Gene3D" id="2.40.10.10">
    <property type="entry name" value="Trypsin-like serine proteases"/>
    <property type="match status" value="2"/>
</dbReference>
<evidence type="ECO:0000313" key="8">
    <source>
        <dbReference type="Proteomes" id="UP000198341"/>
    </source>
</evidence>
<protein>
    <recommendedName>
        <fullName evidence="6">PDZ domain-containing protein</fullName>
    </recommendedName>
</protein>
<sequence>MMLSTTSSASGGISLPRASTIKRKTPLIITQRSGRVAKRRHRSFNNALKTTEDEDAFLKKQTTRKDDDGGDAFFFSREKGIETKATAMCLSALMVMMSFPNASFDAVEAMEISSNKETTTRTTTLRTTTNREKGTQDKLFDDFVLPPPSLSSSLSSSDDDAGRTTNATTRNAGTMLLSSEDEEDEDLNAQLAEAIRKGDASKIADIGVKLKEKEDREKQKLIEPNYVTKVQKAAPLKDEEKSVVDLFTKSKSAVVFITNVAVRRDAFTLSLTEQPQGAGSGIIWDDEGHVVTNYHVIRNANELKVQFSLQNNRGPNSKGKINDVLDACDAVVVGFDDDKDIAVLKLMDESCYTNKARALPIGSSSSLQVGQKVFAIGNPFGLDHTLTTGVVSGLSRQIQSGNTGRPIDGIIQTDAAINPGNSGGPLLNSSGQLIGLNTAIYSASGTSSGVGFALPVDMVTGIVDQIIRFGRVTRPIIGVSFAPDEIAEQLGLGGVLVLDAREGGPAERAGIRSTKRDDSGRLLLGDVIVGIDDEKIEDSYDLYRALDTHVVGDSVKVSVFRDTDRKVLDFLVKLDDIKDMKPPSTNRKIIRPNGRSPSSSSPSPGDDSSNSSSSKGLRGRFEPLTPPTTR</sequence>
<dbReference type="KEGG" id="bpg:Bathy06g02410"/>
<keyword evidence="2" id="KW-0645">Protease</keyword>
<dbReference type="SUPFAM" id="SSF50494">
    <property type="entry name" value="Trypsin-like serine proteases"/>
    <property type="match status" value="1"/>
</dbReference>
<dbReference type="InterPro" id="IPR039382">
    <property type="entry name" value="DEGP1/8_PDZ_dom"/>
</dbReference>
<feature type="compositionally biased region" description="Low complexity" evidence="5">
    <location>
        <begin position="591"/>
        <end position="614"/>
    </location>
</feature>
<proteinExistence type="inferred from homology"/>
<dbReference type="PANTHER" id="PTHR43343:SF2">
    <property type="entry name" value="PDZ DOMAIN-CONTAINING PROTEIN"/>
    <property type="match status" value="1"/>
</dbReference>
<dbReference type="CDD" id="cd00990">
    <property type="entry name" value="cpPDZ_AtDEGP1-like"/>
    <property type="match status" value="1"/>
</dbReference>
<evidence type="ECO:0000259" key="6">
    <source>
        <dbReference type="PROSITE" id="PS50106"/>
    </source>
</evidence>
<gene>
    <name evidence="7" type="ORF">Bathy06g02410</name>
</gene>
<dbReference type="InterPro" id="IPR043504">
    <property type="entry name" value="Peptidase_S1_PA_chymotrypsin"/>
</dbReference>
<dbReference type="InterPro" id="IPR036034">
    <property type="entry name" value="PDZ_sf"/>
</dbReference>
<feature type="region of interest" description="Disordered" evidence="5">
    <location>
        <begin position="581"/>
        <end position="630"/>
    </location>
</feature>
<dbReference type="OrthoDB" id="4217619at2759"/>
<dbReference type="InterPro" id="IPR051201">
    <property type="entry name" value="Chloro_Bact_Ser_Proteases"/>
</dbReference>
<dbReference type="Pfam" id="PF13180">
    <property type="entry name" value="PDZ_2"/>
    <property type="match status" value="1"/>
</dbReference>
<reference evidence="7 8" key="1">
    <citation type="submission" date="2011-10" db="EMBL/GenBank/DDBJ databases">
        <authorList>
            <person name="Genoscope - CEA"/>
        </authorList>
    </citation>
    <scope>NUCLEOTIDE SEQUENCE [LARGE SCALE GENOMIC DNA]</scope>
    <source>
        <strain evidence="7 8">RCC 1105</strain>
    </source>
</reference>
<dbReference type="Proteomes" id="UP000198341">
    <property type="component" value="Chromosome 6"/>
</dbReference>
<dbReference type="InterPro" id="IPR009003">
    <property type="entry name" value="Peptidase_S1_PA"/>
</dbReference>
<dbReference type="GO" id="GO:0006508">
    <property type="term" value="P:proteolysis"/>
    <property type="evidence" value="ECO:0007669"/>
    <property type="project" value="UniProtKB-KW"/>
</dbReference>
<evidence type="ECO:0000256" key="2">
    <source>
        <dbReference type="ARBA" id="ARBA00022670"/>
    </source>
</evidence>
<keyword evidence="3" id="KW-0378">Hydrolase</keyword>
<dbReference type="eggNOG" id="KOG1320">
    <property type="taxonomic scope" value="Eukaryota"/>
</dbReference>
<dbReference type="RefSeq" id="XP_007512705.1">
    <property type="nucleotide sequence ID" value="XM_007512643.1"/>
</dbReference>
<dbReference type="Gene3D" id="2.30.42.10">
    <property type="match status" value="1"/>
</dbReference>
<feature type="domain" description="PDZ" evidence="6">
    <location>
        <begin position="466"/>
        <end position="538"/>
    </location>
</feature>
<dbReference type="SUPFAM" id="SSF50156">
    <property type="entry name" value="PDZ domain-like"/>
    <property type="match status" value="1"/>
</dbReference>
<dbReference type="SMART" id="SM00228">
    <property type="entry name" value="PDZ"/>
    <property type="match status" value="1"/>
</dbReference>
<dbReference type="GeneID" id="19015221"/>
<dbReference type="InterPro" id="IPR001940">
    <property type="entry name" value="Peptidase_S1C"/>
</dbReference>